<sequence>MPLELPPLSSTAADHDWRYTAEGGANLVLSFSGTHTSPFAHHVLRLRKRKLTPTTRRADDAVPSDVDVDFGASVVAPLLGPTSVVDMRKVELERPWLDELVRALREEDLVAGDGVLAVEIKPKWGFLPARSCLSPDTADIKSHYCRTCMHCYHKSRKSGDHAGSGDDDDGFCPLDLYSGDVHRTTSAVTQLYRSWKASNGSLNNLRVFYEGKRVSPDQFLDSHSLHDVLARHASSIDGALSPDVDLDPAASTFCTSLAHALVASPLLRTLAHFQSSLDALDIEGLAALLLAHPATRADLVAPADKAAAEVTKLGAQPALAEWEAFIARLGPALSQGRDAAAVALREGPPRDAVLAYLLSATLKDCSLIVRVPPRDGSGAVTVKAIDLDPKPIVRMGKYARLDGEIVQSWSERIERLAEGDELRRCKV</sequence>
<dbReference type="GO" id="GO:0005524">
    <property type="term" value="F:ATP binding"/>
    <property type="evidence" value="ECO:0007669"/>
    <property type="project" value="UniProtKB-KW"/>
</dbReference>
<keyword evidence="7 8" id="KW-0067">ATP-binding</keyword>
<evidence type="ECO:0000256" key="2">
    <source>
        <dbReference type="ARBA" id="ARBA00012023"/>
    </source>
</evidence>
<dbReference type="OrthoDB" id="272370at2759"/>
<protein>
    <recommendedName>
        <fullName evidence="3 8">Inositol-pentakisphosphate 2-kinase</fullName>
        <ecNumber evidence="2 8">2.7.1.158</ecNumber>
    </recommendedName>
</protein>
<dbReference type="Gene3D" id="3.30.200.110">
    <property type="entry name" value="Inositol-pentakisphosphate 2-kinase, N-lobe"/>
    <property type="match status" value="1"/>
</dbReference>
<evidence type="ECO:0000256" key="5">
    <source>
        <dbReference type="ARBA" id="ARBA00022741"/>
    </source>
</evidence>
<keyword evidence="6 8" id="KW-0418">Kinase</keyword>
<keyword evidence="10" id="KW-1185">Reference proteome</keyword>
<evidence type="ECO:0000313" key="10">
    <source>
        <dbReference type="Proteomes" id="UP000053890"/>
    </source>
</evidence>
<dbReference type="Proteomes" id="UP000053890">
    <property type="component" value="Unassembled WGS sequence"/>
</dbReference>
<evidence type="ECO:0000256" key="7">
    <source>
        <dbReference type="ARBA" id="ARBA00022840"/>
    </source>
</evidence>
<evidence type="ECO:0000313" key="9">
    <source>
        <dbReference type="EMBL" id="KPV76087.1"/>
    </source>
</evidence>
<comment type="catalytic activity">
    <reaction evidence="1 8">
        <text>1D-myo-inositol 1,3,4,5,6-pentakisphosphate + ATP = 1D-myo-inositol hexakisphosphate + ADP + H(+)</text>
        <dbReference type="Rhea" id="RHEA:20313"/>
        <dbReference type="ChEBI" id="CHEBI:15378"/>
        <dbReference type="ChEBI" id="CHEBI:30616"/>
        <dbReference type="ChEBI" id="CHEBI:57733"/>
        <dbReference type="ChEBI" id="CHEBI:58130"/>
        <dbReference type="ChEBI" id="CHEBI:456216"/>
        <dbReference type="EC" id="2.7.1.158"/>
    </reaction>
</comment>
<dbReference type="RefSeq" id="XP_018272136.1">
    <property type="nucleotide sequence ID" value="XM_018416658.1"/>
</dbReference>
<evidence type="ECO:0000256" key="8">
    <source>
        <dbReference type="RuleBase" id="RU364126"/>
    </source>
</evidence>
<dbReference type="InterPro" id="IPR009286">
    <property type="entry name" value="Ins_P5_2-kin"/>
</dbReference>
<dbReference type="AlphaFoldDB" id="A0A194S672"/>
<accession>A0A194S672</accession>
<dbReference type="EMBL" id="KQ474077">
    <property type="protein sequence ID" value="KPV76087.1"/>
    <property type="molecule type" value="Genomic_DNA"/>
</dbReference>
<proteinExistence type="predicted"/>
<dbReference type="PANTHER" id="PTHR14456:SF2">
    <property type="entry name" value="INOSITOL-PENTAKISPHOSPHATE 2-KINASE"/>
    <property type="match status" value="1"/>
</dbReference>
<dbReference type="GeneID" id="28977106"/>
<dbReference type="STRING" id="578459.A0A194S672"/>
<evidence type="ECO:0000256" key="3">
    <source>
        <dbReference type="ARBA" id="ARBA00014846"/>
    </source>
</evidence>
<keyword evidence="5 8" id="KW-0547">Nucleotide-binding</keyword>
<keyword evidence="4 8" id="KW-0808">Transferase</keyword>
<comment type="domain">
    <text evidence="8">The EXKPK motif is conserved in inositol-pentakisphosphate 2-kinases of both family 1 and 2.</text>
</comment>
<dbReference type="GO" id="GO:0005634">
    <property type="term" value="C:nucleus"/>
    <property type="evidence" value="ECO:0007669"/>
    <property type="project" value="TreeGrafter"/>
</dbReference>
<dbReference type="GO" id="GO:0032958">
    <property type="term" value="P:inositol phosphate biosynthetic process"/>
    <property type="evidence" value="ECO:0007669"/>
    <property type="project" value="TreeGrafter"/>
</dbReference>
<dbReference type="EC" id="2.7.1.158" evidence="2 8"/>
<name>A0A194S672_RHOGW</name>
<dbReference type="OMA" id="WKYISEG"/>
<evidence type="ECO:0000256" key="4">
    <source>
        <dbReference type="ARBA" id="ARBA00022679"/>
    </source>
</evidence>
<dbReference type="Pfam" id="PF06090">
    <property type="entry name" value="Ins_P5_2-kin"/>
    <property type="match status" value="2"/>
</dbReference>
<dbReference type="PANTHER" id="PTHR14456">
    <property type="entry name" value="INOSITOL POLYPHOSPHATE KINASE 1"/>
    <property type="match status" value="1"/>
</dbReference>
<gene>
    <name evidence="9" type="ORF">RHOBADRAFT_53078</name>
</gene>
<comment type="function">
    <text evidence="8">Phosphorylates Ins(1,3,4,5,6)P5 at position 2 to form Ins(1,2,3,4,5,6)P6 (InsP6 or phytate).</text>
</comment>
<evidence type="ECO:0000256" key="1">
    <source>
        <dbReference type="ARBA" id="ARBA00001774"/>
    </source>
</evidence>
<organism evidence="9 10">
    <name type="scientific">Rhodotorula graminis (strain WP1)</name>
    <dbReference type="NCBI Taxonomy" id="578459"/>
    <lineage>
        <taxon>Eukaryota</taxon>
        <taxon>Fungi</taxon>
        <taxon>Dikarya</taxon>
        <taxon>Basidiomycota</taxon>
        <taxon>Pucciniomycotina</taxon>
        <taxon>Microbotryomycetes</taxon>
        <taxon>Sporidiobolales</taxon>
        <taxon>Sporidiobolaceae</taxon>
        <taxon>Rhodotorula</taxon>
    </lineage>
</organism>
<dbReference type="InterPro" id="IPR043001">
    <property type="entry name" value="IP5_2-K_N_lobe"/>
</dbReference>
<dbReference type="GO" id="GO:0035299">
    <property type="term" value="F:inositol-1,3,4,5,6-pentakisphosphate 2-kinase activity"/>
    <property type="evidence" value="ECO:0007669"/>
    <property type="project" value="UniProtKB-EC"/>
</dbReference>
<evidence type="ECO:0000256" key="6">
    <source>
        <dbReference type="ARBA" id="ARBA00022777"/>
    </source>
</evidence>
<reference evidence="9 10" key="1">
    <citation type="journal article" date="2015" name="Front. Microbiol.">
        <title>Genome sequence of the plant growth promoting endophytic yeast Rhodotorula graminis WP1.</title>
        <authorList>
            <person name="Firrincieli A."/>
            <person name="Otillar R."/>
            <person name="Salamov A."/>
            <person name="Schmutz J."/>
            <person name="Khan Z."/>
            <person name="Redman R.S."/>
            <person name="Fleck N.D."/>
            <person name="Lindquist E."/>
            <person name="Grigoriev I.V."/>
            <person name="Doty S.L."/>
        </authorList>
    </citation>
    <scope>NUCLEOTIDE SEQUENCE [LARGE SCALE GENOMIC DNA]</scope>
    <source>
        <strain evidence="9 10">WP1</strain>
    </source>
</reference>